<evidence type="ECO:0000313" key="2">
    <source>
        <dbReference type="Proteomes" id="UP001057402"/>
    </source>
</evidence>
<accession>A0ACB9S5K5</accession>
<proteinExistence type="predicted"/>
<dbReference type="EMBL" id="CM042881">
    <property type="protein sequence ID" value="KAI4386502.1"/>
    <property type="molecule type" value="Genomic_DNA"/>
</dbReference>
<dbReference type="Proteomes" id="UP001057402">
    <property type="component" value="Chromosome 2"/>
</dbReference>
<protein>
    <submittedName>
        <fullName evidence="1">Uncharacterized protein</fullName>
    </submittedName>
</protein>
<comment type="caution">
    <text evidence="1">The sequence shown here is derived from an EMBL/GenBank/DDBJ whole genome shotgun (WGS) entry which is preliminary data.</text>
</comment>
<sequence length="210" mass="22743">MLSQLLPIIFFLFFSFFFLLNAKPTTSSPISPSPPPSNNTQFILTSCSSTLYPDLCSSSLLHYADAVSSDPARLARVSIAVSLSRARRTAAYVSGLSRQADYGSDQRASSALHDCFTNFGDAVDAMRGSLKQMRQLGTTGESFRFSMSNVQTWMSAALTDEESCTDGFEDVAEGRVKKEVSEKAEAVKMVTSNALALVNRFVNTVASGTQ</sequence>
<reference evidence="2" key="1">
    <citation type="journal article" date="2023" name="Front. Plant Sci.">
        <title>Chromosomal-level genome assembly of Melastoma candidum provides insights into trichome evolution.</title>
        <authorList>
            <person name="Zhong Y."/>
            <person name="Wu W."/>
            <person name="Sun C."/>
            <person name="Zou P."/>
            <person name="Liu Y."/>
            <person name="Dai S."/>
            <person name="Zhou R."/>
        </authorList>
    </citation>
    <scope>NUCLEOTIDE SEQUENCE [LARGE SCALE GENOMIC DNA]</scope>
</reference>
<organism evidence="1 2">
    <name type="scientific">Melastoma candidum</name>
    <dbReference type="NCBI Taxonomy" id="119954"/>
    <lineage>
        <taxon>Eukaryota</taxon>
        <taxon>Viridiplantae</taxon>
        <taxon>Streptophyta</taxon>
        <taxon>Embryophyta</taxon>
        <taxon>Tracheophyta</taxon>
        <taxon>Spermatophyta</taxon>
        <taxon>Magnoliopsida</taxon>
        <taxon>eudicotyledons</taxon>
        <taxon>Gunneridae</taxon>
        <taxon>Pentapetalae</taxon>
        <taxon>rosids</taxon>
        <taxon>malvids</taxon>
        <taxon>Myrtales</taxon>
        <taxon>Melastomataceae</taxon>
        <taxon>Melastomatoideae</taxon>
        <taxon>Melastomateae</taxon>
        <taxon>Melastoma</taxon>
    </lineage>
</organism>
<evidence type="ECO:0000313" key="1">
    <source>
        <dbReference type="EMBL" id="KAI4386502.1"/>
    </source>
</evidence>
<gene>
    <name evidence="1" type="ORF">MLD38_004430</name>
</gene>
<name>A0ACB9S5K5_9MYRT</name>
<keyword evidence="2" id="KW-1185">Reference proteome</keyword>